<feature type="compositionally biased region" description="Gly residues" evidence="1">
    <location>
        <begin position="66"/>
        <end position="75"/>
    </location>
</feature>
<accession>A0ABP6L808</accession>
<organism evidence="2 3">
    <name type="scientific">Streptosporangium longisporum</name>
    <dbReference type="NCBI Taxonomy" id="46187"/>
    <lineage>
        <taxon>Bacteria</taxon>
        <taxon>Bacillati</taxon>
        <taxon>Actinomycetota</taxon>
        <taxon>Actinomycetes</taxon>
        <taxon>Streptosporangiales</taxon>
        <taxon>Streptosporangiaceae</taxon>
        <taxon>Streptosporangium</taxon>
    </lineage>
</organism>
<evidence type="ECO:0000256" key="1">
    <source>
        <dbReference type="SAM" id="MobiDB-lite"/>
    </source>
</evidence>
<keyword evidence="3" id="KW-1185">Reference proteome</keyword>
<dbReference type="EMBL" id="BAAAWD010000019">
    <property type="protein sequence ID" value="GAA3033142.1"/>
    <property type="molecule type" value="Genomic_DNA"/>
</dbReference>
<gene>
    <name evidence="2" type="ORF">GCM10017559_70600</name>
</gene>
<evidence type="ECO:0000313" key="2">
    <source>
        <dbReference type="EMBL" id="GAA3033142.1"/>
    </source>
</evidence>
<evidence type="ECO:0000313" key="3">
    <source>
        <dbReference type="Proteomes" id="UP001499930"/>
    </source>
</evidence>
<protein>
    <submittedName>
        <fullName evidence="2">Uncharacterized protein</fullName>
    </submittedName>
</protein>
<reference evidence="3" key="1">
    <citation type="journal article" date="2019" name="Int. J. Syst. Evol. Microbiol.">
        <title>The Global Catalogue of Microorganisms (GCM) 10K type strain sequencing project: providing services to taxonomists for standard genome sequencing and annotation.</title>
        <authorList>
            <consortium name="The Broad Institute Genomics Platform"/>
            <consortium name="The Broad Institute Genome Sequencing Center for Infectious Disease"/>
            <person name="Wu L."/>
            <person name="Ma J."/>
        </authorList>
    </citation>
    <scope>NUCLEOTIDE SEQUENCE [LARGE SCALE GENOMIC DNA]</scope>
    <source>
        <strain evidence="3">JCM 3106</strain>
    </source>
</reference>
<name>A0ABP6L808_9ACTN</name>
<comment type="caution">
    <text evidence="2">The sequence shown here is derived from an EMBL/GenBank/DDBJ whole genome shotgun (WGS) entry which is preliminary data.</text>
</comment>
<dbReference type="Proteomes" id="UP001499930">
    <property type="component" value="Unassembled WGS sequence"/>
</dbReference>
<sequence length="84" mass="7737">MIAIGSTVGSSAMRGSLSSLLGAVGADAGGLAVRDVVSAGDAGDVPGVGGVVDVVVRDSGPIGRRPGSGLGGGRGFSSVSVSGP</sequence>
<feature type="region of interest" description="Disordered" evidence="1">
    <location>
        <begin position="60"/>
        <end position="84"/>
    </location>
</feature>
<proteinExistence type="predicted"/>